<dbReference type="EMBL" id="CP012600">
    <property type="protein sequence ID" value="ALC83042.1"/>
    <property type="molecule type" value="Genomic_DNA"/>
</dbReference>
<dbReference type="CDD" id="cd17321">
    <property type="entry name" value="MFS_MMR_MDR_like"/>
    <property type="match status" value="1"/>
</dbReference>
<dbReference type="InterPro" id="IPR036259">
    <property type="entry name" value="MFS_trans_sf"/>
</dbReference>
<feature type="transmembrane region" description="Helical" evidence="8">
    <location>
        <begin position="85"/>
        <end position="104"/>
    </location>
</feature>
<evidence type="ECO:0000256" key="4">
    <source>
        <dbReference type="ARBA" id="ARBA00022692"/>
    </source>
</evidence>
<feature type="transmembrane region" description="Helical" evidence="8">
    <location>
        <begin position="110"/>
        <end position="131"/>
    </location>
</feature>
<evidence type="ECO:0000256" key="6">
    <source>
        <dbReference type="ARBA" id="ARBA00023136"/>
    </source>
</evidence>
<dbReference type="SUPFAM" id="SSF103473">
    <property type="entry name" value="MFS general substrate transporter"/>
    <property type="match status" value="1"/>
</dbReference>
<dbReference type="Gene3D" id="1.20.1720.10">
    <property type="entry name" value="Multidrug resistance protein D"/>
    <property type="match status" value="1"/>
</dbReference>
<feature type="transmembrane region" description="Helical" evidence="8">
    <location>
        <begin position="20"/>
        <end position="44"/>
    </location>
</feature>
<dbReference type="PROSITE" id="PS50850">
    <property type="entry name" value="MFS"/>
    <property type="match status" value="1"/>
</dbReference>
<dbReference type="PANTHER" id="PTHR42718:SF47">
    <property type="entry name" value="METHYL VIOLOGEN RESISTANCE PROTEIN SMVA"/>
    <property type="match status" value="1"/>
</dbReference>
<evidence type="ECO:0000256" key="5">
    <source>
        <dbReference type="ARBA" id="ARBA00022989"/>
    </source>
</evidence>
<feature type="transmembrane region" description="Helical" evidence="8">
    <location>
        <begin position="336"/>
        <end position="356"/>
    </location>
</feature>
<dbReference type="InterPro" id="IPR020846">
    <property type="entry name" value="MFS_dom"/>
</dbReference>
<dbReference type="STRING" id="1441095.AM592_16770"/>
<reference evidence="10 11" key="2">
    <citation type="journal article" date="2016" name="Int. J. Syst. Evol. Microbiol.">
        <title>Bacillus gobiensis sp. nov., isolated from a soil sample.</title>
        <authorList>
            <person name="Liu B."/>
            <person name="Liu G.H."/>
            <person name="Cetin S."/>
            <person name="Schumann P."/>
            <person name="Pan Z.Z."/>
            <person name="Chen Q.Q."/>
        </authorList>
    </citation>
    <scope>NUCLEOTIDE SEQUENCE [LARGE SCALE GENOMIC DNA]</scope>
    <source>
        <strain evidence="10 11">FJAT-4402</strain>
    </source>
</reference>
<dbReference type="PROSITE" id="PS51257">
    <property type="entry name" value="PROKAR_LIPOPROTEIN"/>
    <property type="match status" value="1"/>
</dbReference>
<dbReference type="Pfam" id="PF07690">
    <property type="entry name" value="MFS_1"/>
    <property type="match status" value="1"/>
</dbReference>
<dbReference type="PATRIC" id="fig|1441095.3.peg.3716"/>
<dbReference type="Proteomes" id="UP000067625">
    <property type="component" value="Chromosome"/>
</dbReference>
<keyword evidence="2" id="KW-0813">Transport</keyword>
<sequence>MKSTMTGSDSQAGIREWIGLAVLVLACLIVSIDVFVLVLALPYLSADLGVSSIEQLWIMDIYGFMLSGFLITMGTLGDRIGRRKLLLLGAAAFGLASILAAFSTSPEMLIAARALLGIAGATLAPSTLALISNMFNDPRQRGLAISIWMAGFMCGAAFGPLIGGVMLENLWWGSVFLLGIPAMILLLVLGPVLLPEYRDTNAGRLDLVSVILSLGAILPIVYGFKELAKNGLHPLNIFVIVAGLAVGVIFVRRQHALHDPLLDLRLFINRELSTAMGGQLFCTMLMGVIMVLVTQYLQLVEGLTPLRASLWMIPAVAAQMTSFLLSPLLARRIRPAYLIGAGLAVSVTGLFLLTQVDMSTGITTLVIGYALTNFGSGPLMTLSPDLIVGSAPPEKAGSAGAMSQTSSELGFALGLAALGSIGTSVYRNQIADGIPAGTPTESVHAASDTLVGAAKTAQNLPSEIGMQLLASAREAFASGMNTVATISAILLIGVAVFAVTLLRHIRPSGETQQEQVDSIPAPVTDTEN</sequence>
<dbReference type="AlphaFoldDB" id="A0A0M3RAE4"/>
<feature type="region of interest" description="Disordered" evidence="7">
    <location>
        <begin position="509"/>
        <end position="528"/>
    </location>
</feature>
<feature type="transmembrane region" description="Helical" evidence="8">
    <location>
        <begin position="171"/>
        <end position="193"/>
    </location>
</feature>
<name>A0A0M3RAE4_9BACI</name>
<feature type="transmembrane region" description="Helical" evidence="8">
    <location>
        <begin position="483"/>
        <end position="502"/>
    </location>
</feature>
<organism evidence="10 11">
    <name type="scientific">Bacillus gobiensis</name>
    <dbReference type="NCBI Taxonomy" id="1441095"/>
    <lineage>
        <taxon>Bacteria</taxon>
        <taxon>Bacillati</taxon>
        <taxon>Bacillota</taxon>
        <taxon>Bacilli</taxon>
        <taxon>Bacillales</taxon>
        <taxon>Bacillaceae</taxon>
        <taxon>Bacillus</taxon>
    </lineage>
</organism>
<feature type="transmembrane region" description="Helical" evidence="8">
    <location>
        <begin position="231"/>
        <end position="251"/>
    </location>
</feature>
<evidence type="ECO:0000256" key="2">
    <source>
        <dbReference type="ARBA" id="ARBA00022448"/>
    </source>
</evidence>
<reference evidence="11" key="1">
    <citation type="submission" date="2015-08" db="EMBL/GenBank/DDBJ databases">
        <title>Genome sequencing project for genomic taxonomy and phylogenomics of Bacillus-like bacteria.</title>
        <authorList>
            <person name="Liu B."/>
            <person name="Wang J."/>
            <person name="Zhu Y."/>
            <person name="Liu G."/>
            <person name="Chen Q."/>
            <person name="Chen Z."/>
            <person name="Lan J."/>
            <person name="Che J."/>
            <person name="Ge C."/>
            <person name="Shi H."/>
            <person name="Pan Z."/>
            <person name="Liu X."/>
        </authorList>
    </citation>
    <scope>NUCLEOTIDE SEQUENCE [LARGE SCALE GENOMIC DNA]</scope>
    <source>
        <strain evidence="11">FJAT-4402</strain>
    </source>
</reference>
<keyword evidence="6 8" id="KW-0472">Membrane</keyword>
<keyword evidence="3" id="KW-1003">Cell membrane</keyword>
<feature type="domain" description="Major facilitator superfamily (MFS) profile" evidence="9">
    <location>
        <begin position="19"/>
        <end position="506"/>
    </location>
</feature>
<dbReference type="GO" id="GO:0005886">
    <property type="term" value="C:plasma membrane"/>
    <property type="evidence" value="ECO:0007669"/>
    <property type="project" value="UniProtKB-SubCell"/>
</dbReference>
<feature type="transmembrane region" description="Helical" evidence="8">
    <location>
        <begin position="309"/>
        <end position="329"/>
    </location>
</feature>
<gene>
    <name evidence="10" type="ORF">AM592_16770</name>
</gene>
<dbReference type="Gene3D" id="1.20.1250.20">
    <property type="entry name" value="MFS general substrate transporter like domains"/>
    <property type="match status" value="1"/>
</dbReference>
<keyword evidence="11" id="KW-1185">Reference proteome</keyword>
<keyword evidence="4 8" id="KW-0812">Transmembrane</keyword>
<feature type="transmembrane region" description="Helical" evidence="8">
    <location>
        <begin position="56"/>
        <end position="73"/>
    </location>
</feature>
<feature type="transmembrane region" description="Helical" evidence="8">
    <location>
        <begin position="143"/>
        <end position="165"/>
    </location>
</feature>
<evidence type="ECO:0000256" key="1">
    <source>
        <dbReference type="ARBA" id="ARBA00004651"/>
    </source>
</evidence>
<evidence type="ECO:0000256" key="3">
    <source>
        <dbReference type="ARBA" id="ARBA00022475"/>
    </source>
</evidence>
<keyword evidence="5 8" id="KW-1133">Transmembrane helix</keyword>
<dbReference type="GO" id="GO:0022857">
    <property type="term" value="F:transmembrane transporter activity"/>
    <property type="evidence" value="ECO:0007669"/>
    <property type="project" value="InterPro"/>
</dbReference>
<evidence type="ECO:0000256" key="8">
    <source>
        <dbReference type="SAM" id="Phobius"/>
    </source>
</evidence>
<evidence type="ECO:0000256" key="7">
    <source>
        <dbReference type="SAM" id="MobiDB-lite"/>
    </source>
</evidence>
<evidence type="ECO:0000313" key="11">
    <source>
        <dbReference type="Proteomes" id="UP000067625"/>
    </source>
</evidence>
<comment type="subcellular location">
    <subcellularLocation>
        <location evidence="1">Cell membrane</location>
        <topology evidence="1">Multi-pass membrane protein</topology>
    </subcellularLocation>
</comment>
<dbReference type="InterPro" id="IPR011701">
    <property type="entry name" value="MFS"/>
</dbReference>
<accession>A0A0M3RAE4</accession>
<feature type="transmembrane region" description="Helical" evidence="8">
    <location>
        <begin position="272"/>
        <end position="297"/>
    </location>
</feature>
<feature type="transmembrane region" description="Helical" evidence="8">
    <location>
        <begin position="205"/>
        <end position="225"/>
    </location>
</feature>
<proteinExistence type="predicted"/>
<protein>
    <submittedName>
        <fullName evidence="10">MFS transporter</fullName>
    </submittedName>
</protein>
<dbReference type="RefSeq" id="WP_082364134.1">
    <property type="nucleotide sequence ID" value="NZ_CP012600.1"/>
</dbReference>
<evidence type="ECO:0000259" key="9">
    <source>
        <dbReference type="PROSITE" id="PS50850"/>
    </source>
</evidence>
<evidence type="ECO:0000313" key="10">
    <source>
        <dbReference type="EMBL" id="ALC83042.1"/>
    </source>
</evidence>
<dbReference type="PANTHER" id="PTHR42718">
    <property type="entry name" value="MAJOR FACILITATOR SUPERFAMILY MULTIDRUG TRANSPORTER MFSC"/>
    <property type="match status" value="1"/>
</dbReference>